<accession>A0ABR2MHQ3</accession>
<dbReference type="Proteomes" id="UP001412067">
    <property type="component" value="Unassembled WGS sequence"/>
</dbReference>
<keyword evidence="2" id="KW-1185">Reference proteome</keyword>
<organism evidence="1 2">
    <name type="scientific">Platanthera guangdongensis</name>
    <dbReference type="NCBI Taxonomy" id="2320717"/>
    <lineage>
        <taxon>Eukaryota</taxon>
        <taxon>Viridiplantae</taxon>
        <taxon>Streptophyta</taxon>
        <taxon>Embryophyta</taxon>
        <taxon>Tracheophyta</taxon>
        <taxon>Spermatophyta</taxon>
        <taxon>Magnoliopsida</taxon>
        <taxon>Liliopsida</taxon>
        <taxon>Asparagales</taxon>
        <taxon>Orchidaceae</taxon>
        <taxon>Orchidoideae</taxon>
        <taxon>Orchideae</taxon>
        <taxon>Orchidinae</taxon>
        <taxon>Platanthera</taxon>
    </lineage>
</organism>
<comment type="caution">
    <text evidence="1">The sequence shown here is derived from an EMBL/GenBank/DDBJ whole genome shotgun (WGS) entry which is preliminary data.</text>
</comment>
<protein>
    <submittedName>
        <fullName evidence="1">Uncharacterized protein</fullName>
    </submittedName>
</protein>
<evidence type="ECO:0000313" key="2">
    <source>
        <dbReference type="Proteomes" id="UP001412067"/>
    </source>
</evidence>
<gene>
    <name evidence="1" type="ORF">KSP40_PGU001122</name>
</gene>
<evidence type="ECO:0000313" key="1">
    <source>
        <dbReference type="EMBL" id="KAK8963655.1"/>
    </source>
</evidence>
<proteinExistence type="predicted"/>
<dbReference type="EMBL" id="JBBWWR010000007">
    <property type="protein sequence ID" value="KAK8963655.1"/>
    <property type="molecule type" value="Genomic_DNA"/>
</dbReference>
<name>A0ABR2MHQ3_9ASPA</name>
<dbReference type="PANTHER" id="PTHR35097:SF1">
    <property type="entry name" value="GDSL ESTERASE_LIPASE"/>
    <property type="match status" value="1"/>
</dbReference>
<dbReference type="PANTHER" id="PTHR35097">
    <property type="entry name" value="GDSL ESTERASE/LIPASE"/>
    <property type="match status" value="1"/>
</dbReference>
<sequence length="463" mass="50638">MEPMAFAKDRFKLLGGATDRFVKGVLQGFHKRASHNPIEIIKRLQREAFSDIMKLRERQEKMERLLSFHQSVKGGPFREACSHMKGIISVDGALIFLANNYQQASDNLDKAGARRCIDLRFIFETPVGQRDLLVAEFLARHHSLVDCTKMNGSPLDFSKLVYSTNISDWFSAVLVPVGARCIEFGIPSFHQGRYESKSSSSCPPLYTEPQSCGIGFAAKKSNLATTVAGLVSGAGAEARFAGDLHLSTFCQVSYMPSEESRLTMSGIWKAPVSSQLLKLAPFASPEGILNKTMIAGSHVKGCSSTAEGSALDCMSASSIALMLGSQFNECTNLDCWVEMRKSSPSLLKWGFSFSDAPPHEELGWGLKVGGQLEGRFIRSWAEGFLNINLGKKAVLQPGILYVVNGESRTPAILLRSSWFLAARRLSLVKITIEKGSTEMGINNGEMNKCIDIHTGGDYVGGML</sequence>
<reference evidence="1 2" key="1">
    <citation type="journal article" date="2022" name="Nat. Plants">
        <title>Genomes of leafy and leafless Platanthera orchids illuminate the evolution of mycoheterotrophy.</title>
        <authorList>
            <person name="Li M.H."/>
            <person name="Liu K.W."/>
            <person name="Li Z."/>
            <person name="Lu H.C."/>
            <person name="Ye Q.L."/>
            <person name="Zhang D."/>
            <person name="Wang J.Y."/>
            <person name="Li Y.F."/>
            <person name="Zhong Z.M."/>
            <person name="Liu X."/>
            <person name="Yu X."/>
            <person name="Liu D.K."/>
            <person name="Tu X.D."/>
            <person name="Liu B."/>
            <person name="Hao Y."/>
            <person name="Liao X.Y."/>
            <person name="Jiang Y.T."/>
            <person name="Sun W.H."/>
            <person name="Chen J."/>
            <person name="Chen Y.Q."/>
            <person name="Ai Y."/>
            <person name="Zhai J.W."/>
            <person name="Wu S.S."/>
            <person name="Zhou Z."/>
            <person name="Hsiao Y.Y."/>
            <person name="Wu W.L."/>
            <person name="Chen Y.Y."/>
            <person name="Lin Y.F."/>
            <person name="Hsu J.L."/>
            <person name="Li C.Y."/>
            <person name="Wang Z.W."/>
            <person name="Zhao X."/>
            <person name="Zhong W.Y."/>
            <person name="Ma X.K."/>
            <person name="Ma L."/>
            <person name="Huang J."/>
            <person name="Chen G.Z."/>
            <person name="Huang M.Z."/>
            <person name="Huang L."/>
            <person name="Peng D.H."/>
            <person name="Luo Y.B."/>
            <person name="Zou S.Q."/>
            <person name="Chen S.P."/>
            <person name="Lan S."/>
            <person name="Tsai W.C."/>
            <person name="Van de Peer Y."/>
            <person name="Liu Z.J."/>
        </authorList>
    </citation>
    <scope>NUCLEOTIDE SEQUENCE [LARGE SCALE GENOMIC DNA]</scope>
    <source>
        <strain evidence="1">Lor288</strain>
    </source>
</reference>